<dbReference type="Gene3D" id="1.20.58.1460">
    <property type="match status" value="1"/>
</dbReference>
<feature type="domain" description="Transcriptional repressor PaaX-like N-terminal" evidence="1">
    <location>
        <begin position="49"/>
        <end position="117"/>
    </location>
</feature>
<name>A0A2N9VYE8_9HYPH</name>
<dbReference type="GO" id="GO:0006351">
    <property type="term" value="P:DNA-templated transcription"/>
    <property type="evidence" value="ECO:0007669"/>
    <property type="project" value="TreeGrafter"/>
</dbReference>
<evidence type="ECO:0000259" key="2">
    <source>
        <dbReference type="Pfam" id="PF08223"/>
    </source>
</evidence>
<organism evidence="3 4">
    <name type="scientific">Phyllobacterium zundukense</name>
    <dbReference type="NCBI Taxonomy" id="1867719"/>
    <lineage>
        <taxon>Bacteria</taxon>
        <taxon>Pseudomonadati</taxon>
        <taxon>Pseudomonadota</taxon>
        <taxon>Alphaproteobacteria</taxon>
        <taxon>Hyphomicrobiales</taxon>
        <taxon>Phyllobacteriaceae</taxon>
        <taxon>Phyllobacterium</taxon>
    </lineage>
</organism>
<dbReference type="OrthoDB" id="2270427at2"/>
<comment type="caution">
    <text evidence="3">The sequence shown here is derived from an EMBL/GenBank/DDBJ whole genome shotgun (WGS) entry which is preliminary data.</text>
</comment>
<dbReference type="InterPro" id="IPR013225">
    <property type="entry name" value="PaaX_C"/>
</dbReference>
<keyword evidence="4" id="KW-1185">Reference proteome</keyword>
<dbReference type="Pfam" id="PF07848">
    <property type="entry name" value="PaaX"/>
    <property type="match status" value="1"/>
</dbReference>
<dbReference type="InterPro" id="IPR036390">
    <property type="entry name" value="WH_DNA-bd_sf"/>
</dbReference>
<dbReference type="InterPro" id="IPR036388">
    <property type="entry name" value="WH-like_DNA-bd_sf"/>
</dbReference>
<sequence length="341" mass="38409">MLSLIGGSHRRTLGGRALADGIQNETYAISNSVGAENWKVRLLEGLSIRAASLIVTIYGDIVVPRGGVLWMGTLIEVCVRFGISETHVRTAVSRLVGSGRLIGEREGRRSYYRLAEAAKEEFDTAARLLFQPVPDPEGWIMYQASHLEEETIRQQHLGRIGENLYIRPNHAHLPLTMAITFHCDLIQGQTEMVTLAPTLWPLAVYAEEYRDLIVRFGPVLDHLLTHPYAPEVDCVFVRLLLVHRYRHVLLADPLLPTDVLPEDWPGRQARDLFAQLYVILSRRAERQIADTFEGRYTRLPETTSQARDRLDFLRCSSSPTAHQAGVVEKAQTVSETLNITP</sequence>
<dbReference type="SUPFAM" id="SSF46785">
    <property type="entry name" value="Winged helix' DNA-binding domain"/>
    <property type="match status" value="1"/>
</dbReference>
<feature type="domain" description="Transcriptional repressor PaaX-like C-terminal" evidence="2">
    <location>
        <begin position="200"/>
        <end position="287"/>
    </location>
</feature>
<dbReference type="PANTHER" id="PTHR30319:SF1">
    <property type="entry name" value="TRANSCRIPTIONAL REPRESSOR PAAX"/>
    <property type="match status" value="1"/>
</dbReference>
<accession>A0A2N9VYE8</accession>
<evidence type="ECO:0000313" key="3">
    <source>
        <dbReference type="EMBL" id="PIO44516.1"/>
    </source>
</evidence>
<evidence type="ECO:0000313" key="4">
    <source>
        <dbReference type="Proteomes" id="UP000232163"/>
    </source>
</evidence>
<evidence type="ECO:0000259" key="1">
    <source>
        <dbReference type="Pfam" id="PF07848"/>
    </source>
</evidence>
<dbReference type="EMBL" id="MZMT01000028">
    <property type="protein sequence ID" value="PIO44516.1"/>
    <property type="molecule type" value="Genomic_DNA"/>
</dbReference>
<evidence type="ECO:0008006" key="5">
    <source>
        <dbReference type="Google" id="ProtNLM"/>
    </source>
</evidence>
<dbReference type="Proteomes" id="UP000232163">
    <property type="component" value="Unassembled WGS sequence"/>
</dbReference>
<proteinExistence type="predicted"/>
<dbReference type="Gene3D" id="1.10.10.10">
    <property type="entry name" value="Winged helix-like DNA-binding domain superfamily/Winged helix DNA-binding domain"/>
    <property type="match status" value="1"/>
</dbReference>
<reference evidence="4" key="1">
    <citation type="journal article" date="2017" name="Int J Environ Stud">
        <title>Does the Miocene-Pliocene relict legume Oxytropis triphylla form nitrogen-fixing nodules with a combination of bacterial strains?</title>
        <authorList>
            <person name="Safronova V."/>
            <person name="Belimov A."/>
            <person name="Sazanova A."/>
            <person name="Kuznetsova I."/>
            <person name="Popova J."/>
            <person name="Andronov E."/>
            <person name="Verkhozina A."/>
            <person name="Tikhonovich I."/>
        </authorList>
    </citation>
    <scope>NUCLEOTIDE SEQUENCE [LARGE SCALE GENOMIC DNA]</scope>
    <source>
        <strain evidence="4">Tri-38</strain>
    </source>
</reference>
<dbReference type="AlphaFoldDB" id="A0A2N9VYE8"/>
<protein>
    <recommendedName>
        <fullName evidence="5">PaaX family transcriptional regulator</fullName>
    </recommendedName>
</protein>
<gene>
    <name evidence="3" type="ORF">B5P45_11585</name>
</gene>
<dbReference type="PANTHER" id="PTHR30319">
    <property type="entry name" value="PHENYLACETIC ACID REGULATOR-RELATED TRANSCRIPTIONAL REPRESSOR"/>
    <property type="match status" value="1"/>
</dbReference>
<dbReference type="Pfam" id="PF08223">
    <property type="entry name" value="PaaX_C"/>
    <property type="match status" value="1"/>
</dbReference>
<dbReference type="InterPro" id="IPR012906">
    <property type="entry name" value="PaaX-like_N"/>
</dbReference>